<dbReference type="Gene3D" id="3.40.50.2300">
    <property type="match status" value="2"/>
</dbReference>
<dbReference type="Proteomes" id="UP000642829">
    <property type="component" value="Unassembled WGS sequence"/>
</dbReference>
<feature type="domain" description="Transcriptional regulator LacI/GalR-like sensor" evidence="5">
    <location>
        <begin position="158"/>
        <end position="320"/>
    </location>
</feature>
<comment type="caution">
    <text evidence="6">The sequence shown here is derived from an EMBL/GenBank/DDBJ whole genome shotgun (WGS) entry which is preliminary data.</text>
</comment>
<dbReference type="AlphaFoldDB" id="A0A8J3DAL3"/>
<dbReference type="PANTHER" id="PTHR30146">
    <property type="entry name" value="LACI-RELATED TRANSCRIPTIONAL REPRESSOR"/>
    <property type="match status" value="1"/>
</dbReference>
<dbReference type="CDD" id="cd06267">
    <property type="entry name" value="PBP1_LacI_sugar_binding-like"/>
    <property type="match status" value="1"/>
</dbReference>
<keyword evidence="1" id="KW-0805">Transcription regulation</keyword>
<evidence type="ECO:0000256" key="4">
    <source>
        <dbReference type="SAM" id="MobiDB-lite"/>
    </source>
</evidence>
<dbReference type="InterPro" id="IPR028082">
    <property type="entry name" value="Peripla_BP_I"/>
</dbReference>
<dbReference type="PANTHER" id="PTHR30146:SF109">
    <property type="entry name" value="HTH-TYPE TRANSCRIPTIONAL REGULATOR GALS"/>
    <property type="match status" value="1"/>
</dbReference>
<evidence type="ECO:0000259" key="5">
    <source>
        <dbReference type="Pfam" id="PF13377"/>
    </source>
</evidence>
<sequence>MVLNGRADGIAKKSYDNIWNYALANGYSPRGMKMDAVMSNSLQIGIATVGYILRAPLRLANKSNFFSHVHQGLHDYLTDNGAKTVFLGSEDLITPKDLEQFAKTRMHMRGLVIMGEVDASLARKLAAIFGRVVYASARLPGVCHSVVANDEDATEKLVEHLHNLGHRRYAWLGGSPGTMRHRIRLDTLKAALQRRGVVLEHIEDDLTGGADRREGYDCAMSLLKRSRSSPSTAWVCFNGLMARGAITCLLKNGYEVGNEISVAALDYTRVREMEWPTLTSSGAIPEELGRIAAELIINDSESSYFKDIVIPATLYAGESTGPTSVKSKTVKASKVTSEATD</sequence>
<protein>
    <recommendedName>
        <fullName evidence="5">Transcriptional regulator LacI/GalR-like sensor domain-containing protein</fullName>
    </recommendedName>
</protein>
<dbReference type="GO" id="GO:0003700">
    <property type="term" value="F:DNA-binding transcription factor activity"/>
    <property type="evidence" value="ECO:0007669"/>
    <property type="project" value="TreeGrafter"/>
</dbReference>
<proteinExistence type="predicted"/>
<reference evidence="6" key="1">
    <citation type="journal article" date="2014" name="Int. J. Syst. Evol. Microbiol.">
        <title>Complete genome sequence of Corynebacterium casei LMG S-19264T (=DSM 44701T), isolated from a smear-ripened cheese.</title>
        <authorList>
            <consortium name="US DOE Joint Genome Institute (JGI-PGF)"/>
            <person name="Walter F."/>
            <person name="Albersmeier A."/>
            <person name="Kalinowski J."/>
            <person name="Ruckert C."/>
        </authorList>
    </citation>
    <scope>NUCLEOTIDE SEQUENCE</scope>
    <source>
        <strain evidence="6">KCTC 12870</strain>
    </source>
</reference>
<dbReference type="GO" id="GO:0000976">
    <property type="term" value="F:transcription cis-regulatory region binding"/>
    <property type="evidence" value="ECO:0007669"/>
    <property type="project" value="TreeGrafter"/>
</dbReference>
<evidence type="ECO:0000256" key="1">
    <source>
        <dbReference type="ARBA" id="ARBA00023015"/>
    </source>
</evidence>
<evidence type="ECO:0000313" key="6">
    <source>
        <dbReference type="EMBL" id="GHB97818.1"/>
    </source>
</evidence>
<feature type="compositionally biased region" description="Low complexity" evidence="4">
    <location>
        <begin position="323"/>
        <end position="341"/>
    </location>
</feature>
<reference evidence="6" key="2">
    <citation type="submission" date="2020-09" db="EMBL/GenBank/DDBJ databases">
        <authorList>
            <person name="Sun Q."/>
            <person name="Kim S."/>
        </authorList>
    </citation>
    <scope>NUCLEOTIDE SEQUENCE</scope>
    <source>
        <strain evidence="6">KCTC 12870</strain>
    </source>
</reference>
<keyword evidence="2" id="KW-0238">DNA-binding</keyword>
<name>A0A8J3DAL3_9BACT</name>
<organism evidence="6 7">
    <name type="scientific">Cerasicoccus arenae</name>
    <dbReference type="NCBI Taxonomy" id="424488"/>
    <lineage>
        <taxon>Bacteria</taxon>
        <taxon>Pseudomonadati</taxon>
        <taxon>Verrucomicrobiota</taxon>
        <taxon>Opitutia</taxon>
        <taxon>Puniceicoccales</taxon>
        <taxon>Cerasicoccaceae</taxon>
        <taxon>Cerasicoccus</taxon>
    </lineage>
</organism>
<keyword evidence="3" id="KW-0804">Transcription</keyword>
<feature type="region of interest" description="Disordered" evidence="4">
    <location>
        <begin position="320"/>
        <end position="341"/>
    </location>
</feature>
<evidence type="ECO:0000256" key="3">
    <source>
        <dbReference type="ARBA" id="ARBA00023163"/>
    </source>
</evidence>
<dbReference type="EMBL" id="BMXG01000006">
    <property type="protein sequence ID" value="GHB97818.1"/>
    <property type="molecule type" value="Genomic_DNA"/>
</dbReference>
<dbReference type="Pfam" id="PF13377">
    <property type="entry name" value="Peripla_BP_3"/>
    <property type="match status" value="1"/>
</dbReference>
<accession>A0A8J3DAL3</accession>
<evidence type="ECO:0000313" key="7">
    <source>
        <dbReference type="Proteomes" id="UP000642829"/>
    </source>
</evidence>
<dbReference type="SUPFAM" id="SSF53822">
    <property type="entry name" value="Periplasmic binding protein-like I"/>
    <property type="match status" value="1"/>
</dbReference>
<keyword evidence="7" id="KW-1185">Reference proteome</keyword>
<evidence type="ECO:0000256" key="2">
    <source>
        <dbReference type="ARBA" id="ARBA00023125"/>
    </source>
</evidence>
<dbReference type="InterPro" id="IPR046335">
    <property type="entry name" value="LacI/GalR-like_sensor"/>
</dbReference>
<gene>
    <name evidence="6" type="ORF">GCM10007047_12150</name>
</gene>